<comment type="caution">
    <text evidence="2">The sequence shown here is derived from an EMBL/GenBank/DDBJ whole genome shotgun (WGS) entry which is preliminary data.</text>
</comment>
<evidence type="ECO:0000313" key="2">
    <source>
        <dbReference type="EMBL" id="KRK88227.1"/>
    </source>
</evidence>
<evidence type="ECO:0000256" key="1">
    <source>
        <dbReference type="SAM" id="Phobius"/>
    </source>
</evidence>
<dbReference type="AlphaFoldDB" id="A0A0R1L3D8"/>
<keyword evidence="1" id="KW-0472">Membrane</keyword>
<keyword evidence="1" id="KW-0812">Transmembrane</keyword>
<protein>
    <submittedName>
        <fullName evidence="2">Uncharacterized protein</fullName>
    </submittedName>
</protein>
<keyword evidence="1" id="KW-1133">Transmembrane helix</keyword>
<feature type="transmembrane region" description="Helical" evidence="1">
    <location>
        <begin position="21"/>
        <end position="41"/>
    </location>
</feature>
<evidence type="ECO:0000313" key="3">
    <source>
        <dbReference type="Proteomes" id="UP000051581"/>
    </source>
</evidence>
<dbReference type="Proteomes" id="UP000051581">
    <property type="component" value="Unassembled WGS sequence"/>
</dbReference>
<organism evidence="2 3">
    <name type="scientific">Lentilactobacillus sunkii DSM 19904</name>
    <dbReference type="NCBI Taxonomy" id="1423808"/>
    <lineage>
        <taxon>Bacteria</taxon>
        <taxon>Bacillati</taxon>
        <taxon>Bacillota</taxon>
        <taxon>Bacilli</taxon>
        <taxon>Lactobacillales</taxon>
        <taxon>Lactobacillaceae</taxon>
        <taxon>Lentilactobacillus</taxon>
    </lineage>
</organism>
<dbReference type="EMBL" id="AZEA01000011">
    <property type="protein sequence ID" value="KRK88227.1"/>
    <property type="molecule type" value="Genomic_DNA"/>
</dbReference>
<reference evidence="2 3" key="1">
    <citation type="journal article" date="2015" name="Genome Announc.">
        <title>Expanding the biotechnology potential of lactobacilli through comparative genomics of 213 strains and associated genera.</title>
        <authorList>
            <person name="Sun Z."/>
            <person name="Harris H.M."/>
            <person name="McCann A."/>
            <person name="Guo C."/>
            <person name="Argimon S."/>
            <person name="Zhang W."/>
            <person name="Yang X."/>
            <person name="Jeffery I.B."/>
            <person name="Cooney J.C."/>
            <person name="Kagawa T.F."/>
            <person name="Liu W."/>
            <person name="Song Y."/>
            <person name="Salvetti E."/>
            <person name="Wrobel A."/>
            <person name="Rasinkangas P."/>
            <person name="Parkhill J."/>
            <person name="Rea M.C."/>
            <person name="O'Sullivan O."/>
            <person name="Ritari J."/>
            <person name="Douillard F.P."/>
            <person name="Paul Ross R."/>
            <person name="Yang R."/>
            <person name="Briner A.E."/>
            <person name="Felis G.E."/>
            <person name="de Vos W.M."/>
            <person name="Barrangou R."/>
            <person name="Klaenhammer T.R."/>
            <person name="Caufield P.W."/>
            <person name="Cui Y."/>
            <person name="Zhang H."/>
            <person name="O'Toole P.W."/>
        </authorList>
    </citation>
    <scope>NUCLEOTIDE SEQUENCE [LARGE SCALE GENOMIC DNA]</scope>
    <source>
        <strain evidence="2 3">DSM 19904</strain>
    </source>
</reference>
<dbReference type="PATRIC" id="fig|1423808.3.peg.532"/>
<sequence length="80" mass="9394">MFPMTMQQLRDRMIQYLTITIPLGTFIVSVLALCYFVWWSGDHSTGALIYSLIPFIMGILISIPGWFWKREAQKHDNKQK</sequence>
<gene>
    <name evidence="2" type="ORF">FD17_GL000526</name>
</gene>
<keyword evidence="3" id="KW-1185">Reference proteome</keyword>
<accession>A0A0R1L3D8</accession>
<feature type="transmembrane region" description="Helical" evidence="1">
    <location>
        <begin position="47"/>
        <end position="68"/>
    </location>
</feature>
<name>A0A0R1L3D8_9LACO</name>
<proteinExistence type="predicted"/>